<keyword evidence="5" id="KW-0158">Chromosome</keyword>
<comment type="similarity">
    <text evidence="3">Belongs to the ku70 family.</text>
</comment>
<evidence type="ECO:0000256" key="4">
    <source>
        <dbReference type="ARBA" id="ARBA00012551"/>
    </source>
</evidence>
<dbReference type="FunCoup" id="A5DF18">
    <property type="interactions" value="672"/>
</dbReference>
<dbReference type="GO" id="GO:0043564">
    <property type="term" value="C:Ku70:Ku80 complex"/>
    <property type="evidence" value="ECO:0007669"/>
    <property type="project" value="InterPro"/>
</dbReference>
<dbReference type="EC" id="3.6.4.12" evidence="4"/>
<keyword evidence="8" id="KW-0378">Hydrolase</keyword>
<evidence type="ECO:0000256" key="2">
    <source>
        <dbReference type="ARBA" id="ARBA00004574"/>
    </source>
</evidence>
<dbReference type="Gene3D" id="2.40.290.10">
    <property type="match status" value="1"/>
</dbReference>
<accession>A5DF18</accession>
<dbReference type="EMBL" id="CH408156">
    <property type="protein sequence ID" value="EDK37771.2"/>
    <property type="molecule type" value="Genomic_DNA"/>
</dbReference>
<dbReference type="SUPFAM" id="SSF100939">
    <property type="entry name" value="SPOC domain-like"/>
    <property type="match status" value="1"/>
</dbReference>
<evidence type="ECO:0000256" key="7">
    <source>
        <dbReference type="ARBA" id="ARBA00022763"/>
    </source>
</evidence>
<evidence type="ECO:0000256" key="14">
    <source>
        <dbReference type="ARBA" id="ARBA00023204"/>
    </source>
</evidence>
<dbReference type="InterPro" id="IPR005161">
    <property type="entry name" value="Ku_N"/>
</dbReference>
<keyword evidence="10" id="KW-0067">ATP-binding</keyword>
<keyword evidence="7" id="KW-0227">DNA damage</keyword>
<evidence type="ECO:0000313" key="18">
    <source>
        <dbReference type="EMBL" id="EDK37771.2"/>
    </source>
</evidence>
<dbReference type="OMA" id="FWANVKH"/>
<evidence type="ECO:0000256" key="11">
    <source>
        <dbReference type="ARBA" id="ARBA00022895"/>
    </source>
</evidence>
<dbReference type="AlphaFoldDB" id="A5DF18"/>
<sequence>MNDEEDYTAQYEIREGIIFLIELSPAIFRPLVELGGRSQFLEILSSINDLMSELLITVPSTGVGIYLYNCSVTGRKFPRDSGMERIFTLNDINSTNMKNLNDMIQDHIDNVKILDERFPPAEGSLKLSSVLNTILDEFHGRSHYNVKRMVWISNNDKPFNDDGSPEGEKIKQNLWKMINNYEEYKINISPIFMDPPSDTEPKPFDISIYQQIFLNTNYLNRQKQSRETETYYDTFFDGLSEEANQTTVASQIRSAILRLKEIKRILFSCDLILGDSNTDIAGRLACSIKGYALYGHEKLKKFKHLHHEGENLRVVQLDSKTVDDATGQEIQYNDDKPTLAEKQDEAGVRRGFDIGDSEVLFLNSKQLDFLKNYTFDHDPENHEVVTKDIGDMAGEEEKESAPTYSSPPYLKLLGFRATENFEPYYTSSAPALVMPDFDNGLKAASSKGGFSNSYLTLASLYRSCVKLGQFAVVFGCIKRNSSPSLFALYPTGISMSKRSIPHDKDFPEGFLLARMPWLDDIRSLPDYLLNDSTFHHEKEESSIPPELVTKFKNVVGSFYLNHYNPGEFANPSVNYFYKVIKHELLQIALSDESRSPLNNDQTLSRLDDLREAIQSTPKLLNVISELRQHLLNLGPVSRKRTSQEPHNAANKAQRPALTEESVLTAWKTNDWTNFNVPQLREFAKKYPGQIKSGTKRQDIIDNISEFIASKSK</sequence>
<dbReference type="eggNOG" id="KOG2327">
    <property type="taxonomic scope" value="Eukaryota"/>
</dbReference>
<gene>
    <name evidence="18" type="ORF">PGUG_01869</name>
</gene>
<proteinExistence type="inferred from homology"/>
<dbReference type="SUPFAM" id="SSF53300">
    <property type="entry name" value="vWA-like"/>
    <property type="match status" value="1"/>
</dbReference>
<dbReference type="OrthoDB" id="3249161at2759"/>
<evidence type="ECO:0000256" key="8">
    <source>
        <dbReference type="ARBA" id="ARBA00022801"/>
    </source>
</evidence>
<evidence type="ECO:0000256" key="12">
    <source>
        <dbReference type="ARBA" id="ARBA00023125"/>
    </source>
</evidence>
<dbReference type="PANTHER" id="PTHR12604">
    <property type="entry name" value="KU AUTOANTIGEN DNA HELICASE"/>
    <property type="match status" value="1"/>
</dbReference>
<dbReference type="PANTHER" id="PTHR12604:SF2">
    <property type="entry name" value="X-RAY REPAIR CROSS-COMPLEMENTING PROTEIN 6"/>
    <property type="match status" value="1"/>
</dbReference>
<name>A5DF18_PICGU</name>
<evidence type="ECO:0000256" key="1">
    <source>
        <dbReference type="ARBA" id="ARBA00004123"/>
    </source>
</evidence>
<dbReference type="STRING" id="294746.A5DF18"/>
<evidence type="ECO:0000256" key="13">
    <source>
        <dbReference type="ARBA" id="ARBA00023172"/>
    </source>
</evidence>
<dbReference type="GO" id="GO:0003684">
    <property type="term" value="F:damaged DNA binding"/>
    <property type="evidence" value="ECO:0007669"/>
    <property type="project" value="InterPro"/>
</dbReference>
<dbReference type="Pfam" id="PF03731">
    <property type="entry name" value="Ku_N"/>
    <property type="match status" value="1"/>
</dbReference>
<evidence type="ECO:0000256" key="3">
    <source>
        <dbReference type="ARBA" id="ARBA00005240"/>
    </source>
</evidence>
<reference evidence="18 19" key="1">
    <citation type="journal article" date="2009" name="Nature">
        <title>Evolution of pathogenicity and sexual reproduction in eight Candida genomes.</title>
        <authorList>
            <person name="Butler G."/>
            <person name="Rasmussen M.D."/>
            <person name="Lin M.F."/>
            <person name="Santos M.A."/>
            <person name="Sakthikumar S."/>
            <person name="Munro C.A."/>
            <person name="Rheinbay E."/>
            <person name="Grabherr M."/>
            <person name="Forche A."/>
            <person name="Reedy J.L."/>
            <person name="Agrafioti I."/>
            <person name="Arnaud M.B."/>
            <person name="Bates S."/>
            <person name="Brown A.J."/>
            <person name="Brunke S."/>
            <person name="Costanzo M.C."/>
            <person name="Fitzpatrick D.A."/>
            <person name="de Groot P.W."/>
            <person name="Harris D."/>
            <person name="Hoyer L.L."/>
            <person name="Hube B."/>
            <person name="Klis F.M."/>
            <person name="Kodira C."/>
            <person name="Lennard N."/>
            <person name="Logue M.E."/>
            <person name="Martin R."/>
            <person name="Neiman A.M."/>
            <person name="Nikolaou E."/>
            <person name="Quail M.A."/>
            <person name="Quinn J."/>
            <person name="Santos M.C."/>
            <person name="Schmitzberger F.F."/>
            <person name="Sherlock G."/>
            <person name="Shah P."/>
            <person name="Silverstein K.A."/>
            <person name="Skrzypek M.S."/>
            <person name="Soll D."/>
            <person name="Staggs R."/>
            <person name="Stansfield I."/>
            <person name="Stumpf M.P."/>
            <person name="Sudbery P.E."/>
            <person name="Srikantha T."/>
            <person name="Zeng Q."/>
            <person name="Berman J."/>
            <person name="Berriman M."/>
            <person name="Heitman J."/>
            <person name="Gow N.A."/>
            <person name="Lorenz M.C."/>
            <person name="Birren B.W."/>
            <person name="Kellis M."/>
            <person name="Cuomo C.A."/>
        </authorList>
    </citation>
    <scope>NUCLEOTIDE SEQUENCE [LARGE SCALE GENOMIC DNA]</scope>
    <source>
        <strain evidence="19">ATCC 6260 / CBS 566 / DSM 6381 / JCM 1539 / NBRC 10279 / NRRL Y-324</strain>
    </source>
</reference>
<evidence type="ECO:0000256" key="9">
    <source>
        <dbReference type="ARBA" id="ARBA00022806"/>
    </source>
</evidence>
<dbReference type="GO" id="GO:0003690">
    <property type="term" value="F:double-stranded DNA binding"/>
    <property type="evidence" value="ECO:0007669"/>
    <property type="project" value="TreeGrafter"/>
</dbReference>
<dbReference type="InterPro" id="IPR036465">
    <property type="entry name" value="vWFA_dom_sf"/>
</dbReference>
<evidence type="ECO:0000256" key="6">
    <source>
        <dbReference type="ARBA" id="ARBA00022741"/>
    </source>
</evidence>
<keyword evidence="13" id="KW-0233">DNA recombination</keyword>
<dbReference type="RefSeq" id="XP_001486198.2">
    <property type="nucleotide sequence ID" value="XM_001486148.1"/>
</dbReference>
<dbReference type="Gene3D" id="3.40.50.410">
    <property type="entry name" value="von Willebrand factor, type A domain"/>
    <property type="match status" value="1"/>
</dbReference>
<dbReference type="InterPro" id="IPR006164">
    <property type="entry name" value="DNA_bd_Ku70/Ku80"/>
</dbReference>
<dbReference type="GO" id="GO:0042162">
    <property type="term" value="F:telomeric DNA binding"/>
    <property type="evidence" value="ECO:0007669"/>
    <property type="project" value="InterPro"/>
</dbReference>
<dbReference type="SMART" id="SM00559">
    <property type="entry name" value="Ku78"/>
    <property type="match status" value="1"/>
</dbReference>
<dbReference type="Pfam" id="PF02735">
    <property type="entry name" value="Ku"/>
    <property type="match status" value="1"/>
</dbReference>
<keyword evidence="15" id="KW-0539">Nucleus</keyword>
<feature type="region of interest" description="Disordered" evidence="16">
    <location>
        <begin position="637"/>
        <end position="656"/>
    </location>
</feature>
<dbReference type="InterPro" id="IPR016194">
    <property type="entry name" value="SPOC-like_C_dom_sf"/>
</dbReference>
<keyword evidence="14" id="KW-0234">DNA repair</keyword>
<evidence type="ECO:0000256" key="15">
    <source>
        <dbReference type="ARBA" id="ARBA00023242"/>
    </source>
</evidence>
<organism evidence="18 19">
    <name type="scientific">Meyerozyma guilliermondii (strain ATCC 6260 / CBS 566 / DSM 6381 / JCM 1539 / NBRC 10279 / NRRL Y-324)</name>
    <name type="common">Yeast</name>
    <name type="synonym">Candida guilliermondii</name>
    <dbReference type="NCBI Taxonomy" id="294746"/>
    <lineage>
        <taxon>Eukaryota</taxon>
        <taxon>Fungi</taxon>
        <taxon>Dikarya</taxon>
        <taxon>Ascomycota</taxon>
        <taxon>Saccharomycotina</taxon>
        <taxon>Pichiomycetes</taxon>
        <taxon>Debaryomycetaceae</taxon>
        <taxon>Meyerozyma</taxon>
    </lineage>
</organism>
<keyword evidence="19" id="KW-1185">Reference proteome</keyword>
<dbReference type="GO" id="GO:0005524">
    <property type="term" value="F:ATP binding"/>
    <property type="evidence" value="ECO:0007669"/>
    <property type="project" value="UniProtKB-KW"/>
</dbReference>
<keyword evidence="9" id="KW-0347">Helicase</keyword>
<keyword evidence="12" id="KW-0238">DNA-binding</keyword>
<dbReference type="GeneID" id="5128188"/>
<dbReference type="InParanoid" id="A5DF18"/>
<evidence type="ECO:0000259" key="17">
    <source>
        <dbReference type="SMART" id="SM00559"/>
    </source>
</evidence>
<keyword evidence="6" id="KW-0547">Nucleotide-binding</keyword>
<dbReference type="GO" id="GO:0000781">
    <property type="term" value="C:chromosome, telomeric region"/>
    <property type="evidence" value="ECO:0007669"/>
    <property type="project" value="UniProtKB-SubCell"/>
</dbReference>
<dbReference type="GO" id="GO:0006303">
    <property type="term" value="P:double-strand break repair via nonhomologous end joining"/>
    <property type="evidence" value="ECO:0007669"/>
    <property type="project" value="InterPro"/>
</dbReference>
<dbReference type="GO" id="GO:0000723">
    <property type="term" value="P:telomere maintenance"/>
    <property type="evidence" value="ECO:0007669"/>
    <property type="project" value="InterPro"/>
</dbReference>
<keyword evidence="11" id="KW-0779">Telomere</keyword>
<protein>
    <recommendedName>
        <fullName evidence="4">DNA helicase</fullName>
        <ecNumber evidence="4">3.6.4.12</ecNumber>
    </recommendedName>
</protein>
<dbReference type="HOGENOM" id="CLU_024202_0_0_1"/>
<comment type="subcellular location">
    <subcellularLocation>
        <location evidence="2">Chromosome</location>
        <location evidence="2">Telomere</location>
    </subcellularLocation>
    <subcellularLocation>
        <location evidence="1">Nucleus</location>
    </subcellularLocation>
</comment>
<dbReference type="GO" id="GO:0006310">
    <property type="term" value="P:DNA recombination"/>
    <property type="evidence" value="ECO:0007669"/>
    <property type="project" value="UniProtKB-KW"/>
</dbReference>
<dbReference type="GO" id="GO:0003678">
    <property type="term" value="F:DNA helicase activity"/>
    <property type="evidence" value="ECO:0007669"/>
    <property type="project" value="UniProtKB-EC"/>
</dbReference>
<dbReference type="PIRSF" id="PIRSF003033">
    <property type="entry name" value="Ku70"/>
    <property type="match status" value="1"/>
</dbReference>
<dbReference type="GO" id="GO:0016787">
    <property type="term" value="F:hydrolase activity"/>
    <property type="evidence" value="ECO:0007669"/>
    <property type="project" value="UniProtKB-KW"/>
</dbReference>
<dbReference type="Proteomes" id="UP000001997">
    <property type="component" value="Unassembled WGS sequence"/>
</dbReference>
<evidence type="ECO:0000313" key="19">
    <source>
        <dbReference type="Proteomes" id="UP000001997"/>
    </source>
</evidence>
<evidence type="ECO:0000256" key="10">
    <source>
        <dbReference type="ARBA" id="ARBA00022840"/>
    </source>
</evidence>
<dbReference type="KEGG" id="pgu:PGUG_01869"/>
<dbReference type="InterPro" id="IPR006165">
    <property type="entry name" value="Ku70"/>
</dbReference>
<evidence type="ECO:0000256" key="16">
    <source>
        <dbReference type="SAM" id="MobiDB-lite"/>
    </source>
</evidence>
<dbReference type="Gene3D" id="1.10.1600.10">
    <property type="match status" value="1"/>
</dbReference>
<evidence type="ECO:0000256" key="5">
    <source>
        <dbReference type="ARBA" id="ARBA00022454"/>
    </source>
</evidence>
<dbReference type="VEuPathDB" id="FungiDB:PGUG_01869"/>
<feature type="domain" description="Ku" evidence="17">
    <location>
        <begin position="340"/>
        <end position="532"/>
    </location>
</feature>